<feature type="region of interest" description="Disordered" evidence="7">
    <location>
        <begin position="491"/>
        <end position="512"/>
    </location>
</feature>
<dbReference type="PANTHER" id="PTHR11134">
    <property type="entry name" value="ADAPTOR COMPLEX SUBUNIT BETA FAMILY MEMBER"/>
    <property type="match status" value="1"/>
</dbReference>
<dbReference type="OrthoDB" id="10254310at2759"/>
<evidence type="ECO:0000256" key="3">
    <source>
        <dbReference type="ARBA" id="ARBA00022448"/>
    </source>
</evidence>
<evidence type="ECO:0000313" key="10">
    <source>
        <dbReference type="Proteomes" id="UP000018144"/>
    </source>
</evidence>
<feature type="compositionally biased region" description="Acidic residues" evidence="7">
    <location>
        <begin position="503"/>
        <end position="512"/>
    </location>
</feature>
<keyword evidence="5 6" id="KW-0472">Membrane</keyword>
<dbReference type="EMBL" id="HF935350">
    <property type="protein sequence ID" value="CCX07408.1"/>
    <property type="molecule type" value="Genomic_DNA"/>
</dbReference>
<feature type="compositionally biased region" description="Acidic residues" evidence="7">
    <location>
        <begin position="687"/>
        <end position="734"/>
    </location>
</feature>
<dbReference type="GO" id="GO:0030117">
    <property type="term" value="C:membrane coat"/>
    <property type="evidence" value="ECO:0007669"/>
    <property type="project" value="InterPro"/>
</dbReference>
<dbReference type="InterPro" id="IPR016342">
    <property type="entry name" value="AP_complex_bsu_1_2_4"/>
</dbReference>
<protein>
    <recommendedName>
        <fullName evidence="6">AP complex subunit beta</fullName>
    </recommendedName>
</protein>
<keyword evidence="3 6" id="KW-0813">Transport</keyword>
<accession>U4L535</accession>
<dbReference type="PIRSF" id="PIRSF002291">
    <property type="entry name" value="AP_complex_beta"/>
    <property type="match status" value="1"/>
</dbReference>
<evidence type="ECO:0000256" key="4">
    <source>
        <dbReference type="ARBA" id="ARBA00022927"/>
    </source>
</evidence>
<evidence type="ECO:0000256" key="2">
    <source>
        <dbReference type="ARBA" id="ARBA00006613"/>
    </source>
</evidence>
<dbReference type="eggNOG" id="KOG1060">
    <property type="taxonomic scope" value="Eukaryota"/>
</dbReference>
<sequence length="746" mass="81940">MMSRGTDCSEFFADVVKNVASPTLEIKKLVYIYLLQYAESEPDLALLSINTIQKALNDQNQVIRALAIRVMSGIRVPVISQIVALAIKKGVTDMSAYVRKCAALAIPKCYKLDPTTMPQLTDHLSTLLGDKSHYVMGAAVMAFLEICPTRYDLIHTHYRALVKMLIDMDEWGQLALLRLLTGYARQSFPVVKGKRVVKKKNKAPGSADEFYSEDEAAVGEASGTQELSRDVDPDLELLLKACPLLLQSRSSAVIIAVARVYRHLAPPEYLARLAGPLVSLLRASVDIQHIALISIVSVALENAQPFSQFATHFLVHHLDPPHIWRLKLEALTLIFPYVNIHTKNLILSELEYFAQGYDKELIKEAVRAIGRCAQSETRNAARCLRVLLRQVESSDGTLVAESLTVIRHIIQQNPTAHSKTVIRLAKALDTATNPTARASIIWLVGEFSGMDDGNNVAADTLRILAKNFSSESVQAKQQIVLLAAKVYAHHLNRTQPTRPPPGTEEDGISDDDDEAQKHPIALLFSYILLLARYDLSYDLRDRARFYKSLLAVPSSTQLATLLLLAPKPTPQAPSPSSGREGLTLGSAAMVIGKEESIRGYEPLPDWVSADRAPSPSVREPPVTADSAPRSTMVATGISSKDQARSGGYGKQPLGASPKFSQLEERGPAVGVQSKSNGKVETSLEDFLASDDESEDEDEESEEESEEEESEEEDSEDEDADDDDEEDEEEDDSADEKENAQLLGGSK</sequence>
<keyword evidence="10" id="KW-1185">Reference proteome</keyword>
<evidence type="ECO:0000256" key="1">
    <source>
        <dbReference type="ARBA" id="ARBA00004308"/>
    </source>
</evidence>
<dbReference type="InterPro" id="IPR026739">
    <property type="entry name" value="AP_beta"/>
</dbReference>
<reference evidence="9 10" key="1">
    <citation type="journal article" date="2013" name="PLoS Genet.">
        <title>The genome and development-dependent transcriptomes of Pyronema confluens: a window into fungal evolution.</title>
        <authorList>
            <person name="Traeger S."/>
            <person name="Altegoer F."/>
            <person name="Freitag M."/>
            <person name="Gabaldon T."/>
            <person name="Kempken F."/>
            <person name="Kumar A."/>
            <person name="Marcet-Houben M."/>
            <person name="Poggeler S."/>
            <person name="Stajich J.E."/>
            <person name="Nowrousian M."/>
        </authorList>
    </citation>
    <scope>NUCLEOTIDE SEQUENCE [LARGE SCALE GENOMIC DNA]</scope>
    <source>
        <strain evidence="10">CBS 100304</strain>
        <tissue evidence="9">Vegetative mycelium</tissue>
    </source>
</reference>
<dbReference type="Pfam" id="PF01602">
    <property type="entry name" value="Adaptin_N"/>
    <property type="match status" value="1"/>
</dbReference>
<organism evidence="9 10">
    <name type="scientific">Pyronema omphalodes (strain CBS 100304)</name>
    <name type="common">Pyronema confluens</name>
    <dbReference type="NCBI Taxonomy" id="1076935"/>
    <lineage>
        <taxon>Eukaryota</taxon>
        <taxon>Fungi</taxon>
        <taxon>Dikarya</taxon>
        <taxon>Ascomycota</taxon>
        <taxon>Pezizomycotina</taxon>
        <taxon>Pezizomycetes</taxon>
        <taxon>Pezizales</taxon>
        <taxon>Pyronemataceae</taxon>
        <taxon>Pyronema</taxon>
    </lineage>
</organism>
<dbReference type="Proteomes" id="UP000018144">
    <property type="component" value="Unassembled WGS sequence"/>
</dbReference>
<proteinExistence type="inferred from homology"/>
<evidence type="ECO:0000256" key="6">
    <source>
        <dbReference type="PIRNR" id="PIRNR002291"/>
    </source>
</evidence>
<dbReference type="GO" id="GO:0016192">
    <property type="term" value="P:vesicle-mediated transport"/>
    <property type="evidence" value="ECO:0007669"/>
    <property type="project" value="InterPro"/>
</dbReference>
<dbReference type="STRING" id="1076935.U4L535"/>
<evidence type="ECO:0000256" key="7">
    <source>
        <dbReference type="SAM" id="MobiDB-lite"/>
    </source>
</evidence>
<comment type="similarity">
    <text evidence="2 6">Belongs to the adaptor complexes large subunit family.</text>
</comment>
<dbReference type="OMA" id="HFLVRST"/>
<dbReference type="SUPFAM" id="SSF48371">
    <property type="entry name" value="ARM repeat"/>
    <property type="match status" value="1"/>
</dbReference>
<dbReference type="GO" id="GO:0006886">
    <property type="term" value="P:intracellular protein transport"/>
    <property type="evidence" value="ECO:0007669"/>
    <property type="project" value="InterPro"/>
</dbReference>
<gene>
    <name evidence="9" type="ORF">PCON_06997</name>
</gene>
<feature type="domain" description="Clathrin/coatomer adaptor adaptin-like N-terminal" evidence="8">
    <location>
        <begin position="1"/>
        <end position="551"/>
    </location>
</feature>
<comment type="subcellular location">
    <subcellularLocation>
        <location evidence="1">Endomembrane system</location>
    </subcellularLocation>
</comment>
<feature type="region of interest" description="Disordered" evidence="7">
    <location>
        <begin position="602"/>
        <end position="746"/>
    </location>
</feature>
<dbReference type="AlphaFoldDB" id="U4L535"/>
<comment type="function">
    <text evidence="6">Adaptins are components of the adaptor complexes which link clathrin to receptors in coated vesicles. Clathrin-associated protein complexes are believed to interact with the cytoplasmic tails of membrane proteins, leading to their selection and concentration.</text>
</comment>
<dbReference type="InterPro" id="IPR011989">
    <property type="entry name" value="ARM-like"/>
</dbReference>
<feature type="compositionally biased region" description="Polar residues" evidence="7">
    <location>
        <begin position="628"/>
        <end position="640"/>
    </location>
</feature>
<keyword evidence="4 6" id="KW-0653">Protein transport</keyword>
<evidence type="ECO:0000256" key="5">
    <source>
        <dbReference type="ARBA" id="ARBA00023136"/>
    </source>
</evidence>
<name>U4L535_PYROM</name>
<dbReference type="InterPro" id="IPR002553">
    <property type="entry name" value="Clathrin/coatomer_adapt-like_N"/>
</dbReference>
<dbReference type="GO" id="GO:0012505">
    <property type="term" value="C:endomembrane system"/>
    <property type="evidence" value="ECO:0007669"/>
    <property type="project" value="UniProtKB-SubCell"/>
</dbReference>
<evidence type="ECO:0000259" key="8">
    <source>
        <dbReference type="Pfam" id="PF01602"/>
    </source>
</evidence>
<dbReference type="InterPro" id="IPR016024">
    <property type="entry name" value="ARM-type_fold"/>
</dbReference>
<dbReference type="GO" id="GO:0030276">
    <property type="term" value="F:clathrin binding"/>
    <property type="evidence" value="ECO:0007669"/>
    <property type="project" value="InterPro"/>
</dbReference>
<dbReference type="Gene3D" id="1.25.10.10">
    <property type="entry name" value="Leucine-rich Repeat Variant"/>
    <property type="match status" value="1"/>
</dbReference>
<evidence type="ECO:0000313" key="9">
    <source>
        <dbReference type="EMBL" id="CCX07408.1"/>
    </source>
</evidence>